<keyword evidence="2" id="KW-1185">Reference proteome</keyword>
<comment type="caution">
    <text evidence="1">The sequence shown here is derived from an EMBL/GenBank/DDBJ whole genome shotgun (WGS) entry which is preliminary data.</text>
</comment>
<evidence type="ECO:0000313" key="2">
    <source>
        <dbReference type="Proteomes" id="UP001320706"/>
    </source>
</evidence>
<organism evidence="1 2">
    <name type="scientific">Zalaria obscura</name>
    <dbReference type="NCBI Taxonomy" id="2024903"/>
    <lineage>
        <taxon>Eukaryota</taxon>
        <taxon>Fungi</taxon>
        <taxon>Dikarya</taxon>
        <taxon>Ascomycota</taxon>
        <taxon>Pezizomycotina</taxon>
        <taxon>Dothideomycetes</taxon>
        <taxon>Dothideomycetidae</taxon>
        <taxon>Dothideales</taxon>
        <taxon>Zalariaceae</taxon>
        <taxon>Zalaria</taxon>
    </lineage>
</organism>
<dbReference type="Proteomes" id="UP001320706">
    <property type="component" value="Unassembled WGS sequence"/>
</dbReference>
<proteinExistence type="predicted"/>
<reference evidence="1" key="1">
    <citation type="submission" date="2024-02" db="EMBL/GenBank/DDBJ databases">
        <title>Metagenome Assembled Genome of Zalaria obscura JY119.</title>
        <authorList>
            <person name="Vighnesh L."/>
            <person name="Jagadeeshwari U."/>
            <person name="Venkata Ramana C."/>
            <person name="Sasikala C."/>
        </authorList>
    </citation>
    <scope>NUCLEOTIDE SEQUENCE</scope>
    <source>
        <strain evidence="1">JY119</strain>
    </source>
</reference>
<sequence length="445" mass="47195">MPSLPALTTSGHLAPSVPSPQPSSAGGQGRRVLTPRSPSLRRVASMGQLNAPSATINAQQTPFPPASPRSRLYTIEPGTSGAPPLPTPPAALRQGYGFPSRVAPPPTSLAGRPSPGAGTFQRAPSASVSPSMTYATYSPPPEQISPPPEYMTTRMPPPPTRFSTASESHAQAGPSQERQRPFGIPITSSGGQSTYQMMSLETTSGTVQLPVDVQAASRVADEKRRRNAGASARFRERRKKKEAEASATISKLESQVKDLAEDAEFYKRERDYLMAVVSQMPGGDRHLPRPQSPRNRRVAAPSARHRGARSSAYAESAEQGGSSPEFGRSVRRRTSDYSIPREQAPGAASGPTPMPQPFFGQSAPHQPPSFGPEGQQPQQNLPPGQLMGPLLPSPGPRMGPSGPTMSGMPQSLPPPVMQASPTTGPYNPFAPPRFDRNRPPGPPGQ</sequence>
<accession>A0ACC3S3Y9</accession>
<dbReference type="EMBL" id="JAMKPW020000042">
    <property type="protein sequence ID" value="KAK8195923.1"/>
    <property type="molecule type" value="Genomic_DNA"/>
</dbReference>
<evidence type="ECO:0000313" key="1">
    <source>
        <dbReference type="EMBL" id="KAK8195923.1"/>
    </source>
</evidence>
<gene>
    <name evidence="1" type="ORF">M8818_007074</name>
</gene>
<protein>
    <submittedName>
        <fullName evidence="1">Uncharacterized protein</fullName>
    </submittedName>
</protein>
<name>A0ACC3S3Y9_9PEZI</name>